<organism evidence="4">
    <name type="scientific">Hydatigena taeniaeformis</name>
    <name type="common">Feline tapeworm</name>
    <name type="synonym">Taenia taeniaeformis</name>
    <dbReference type="NCBI Taxonomy" id="6205"/>
    <lineage>
        <taxon>Eukaryota</taxon>
        <taxon>Metazoa</taxon>
        <taxon>Spiralia</taxon>
        <taxon>Lophotrochozoa</taxon>
        <taxon>Platyhelminthes</taxon>
        <taxon>Cestoda</taxon>
        <taxon>Eucestoda</taxon>
        <taxon>Cyclophyllidea</taxon>
        <taxon>Taeniidae</taxon>
        <taxon>Hydatigera</taxon>
    </lineage>
</organism>
<evidence type="ECO:0000259" key="1">
    <source>
        <dbReference type="PROSITE" id="PS50192"/>
    </source>
</evidence>
<reference evidence="2 3" key="2">
    <citation type="submission" date="2018-11" db="EMBL/GenBank/DDBJ databases">
        <authorList>
            <consortium name="Pathogen Informatics"/>
        </authorList>
    </citation>
    <scope>NUCLEOTIDE SEQUENCE [LARGE SCALE GENOMIC DNA]</scope>
</reference>
<dbReference type="InterPro" id="IPR000727">
    <property type="entry name" value="T_SNARE_dom"/>
</dbReference>
<dbReference type="SUPFAM" id="SSF58038">
    <property type="entry name" value="SNARE fusion complex"/>
    <property type="match status" value="1"/>
</dbReference>
<evidence type="ECO:0000313" key="4">
    <source>
        <dbReference type="WBParaSite" id="TTAC_0000318201-mRNA-1"/>
    </source>
</evidence>
<dbReference type="Proteomes" id="UP000274429">
    <property type="component" value="Unassembled WGS sequence"/>
</dbReference>
<dbReference type="AlphaFoldDB" id="A0A0R3WQZ2"/>
<gene>
    <name evidence="2" type="ORF">TTAC_LOCUS3167</name>
</gene>
<dbReference type="EMBL" id="UYWX01002013">
    <property type="protein sequence ID" value="VDM22088.1"/>
    <property type="molecule type" value="Genomic_DNA"/>
</dbReference>
<dbReference type="SMART" id="SM00397">
    <property type="entry name" value="t_SNARE"/>
    <property type="match status" value="1"/>
</dbReference>
<dbReference type="PROSITE" id="PS50192">
    <property type="entry name" value="T_SNARE"/>
    <property type="match status" value="1"/>
</dbReference>
<name>A0A0R3WQZ2_HYDTA</name>
<dbReference type="OrthoDB" id="18679at2759"/>
<proteinExistence type="predicted"/>
<keyword evidence="3" id="KW-1185">Reference proteome</keyword>
<evidence type="ECO:0000313" key="3">
    <source>
        <dbReference type="Proteomes" id="UP000274429"/>
    </source>
</evidence>
<feature type="domain" description="T-SNARE coiled-coil homology" evidence="1">
    <location>
        <begin position="48"/>
        <end position="110"/>
    </location>
</feature>
<protein>
    <submittedName>
        <fullName evidence="4">t-SNARE coiled-coil homology domain-containing protein</fullName>
    </submittedName>
</protein>
<dbReference type="WBParaSite" id="TTAC_0000318201-mRNA-1">
    <property type="protein sequence ID" value="TTAC_0000318201-mRNA-1"/>
    <property type="gene ID" value="TTAC_0000318201"/>
</dbReference>
<dbReference type="STRING" id="6205.A0A0R3WQZ2"/>
<dbReference type="CDD" id="cd15856">
    <property type="entry name" value="SNARE_SNAP29C"/>
    <property type="match status" value="1"/>
</dbReference>
<reference evidence="4" key="1">
    <citation type="submission" date="2017-02" db="UniProtKB">
        <authorList>
            <consortium name="WormBaseParasite"/>
        </authorList>
    </citation>
    <scope>IDENTIFICATION</scope>
</reference>
<evidence type="ECO:0000313" key="2">
    <source>
        <dbReference type="EMBL" id="VDM22088.1"/>
    </source>
</evidence>
<dbReference type="Gene3D" id="1.20.5.110">
    <property type="match status" value="1"/>
</dbReference>
<sequence>CANDKGTTRPGSFIPLAECSAEIATSVSSFSGRYTCARLLKSQFIRITQPRSQFDVNMDLMSSGMARLRDMATAMNAELKAQNQQLDRMEPELSRVSDTMATQNRQMKILLGSMLTAKKITRLTIIQIRSSKWQAEWVGSTV</sequence>
<accession>A0A0R3WQZ2</accession>